<evidence type="ECO:0000259" key="1">
    <source>
        <dbReference type="PROSITE" id="PS50181"/>
    </source>
</evidence>
<dbReference type="AlphaFoldDB" id="A0A1I7UX15"/>
<dbReference type="Proteomes" id="UP000095282">
    <property type="component" value="Unplaced"/>
</dbReference>
<reference evidence="3" key="1">
    <citation type="submission" date="2016-11" db="UniProtKB">
        <authorList>
            <consortium name="WormBaseParasite"/>
        </authorList>
    </citation>
    <scope>IDENTIFICATION</scope>
</reference>
<evidence type="ECO:0000313" key="2">
    <source>
        <dbReference type="Proteomes" id="UP000095282"/>
    </source>
</evidence>
<protein>
    <submittedName>
        <fullName evidence="3">F-box domain-containing protein</fullName>
    </submittedName>
</protein>
<dbReference type="Pfam" id="PF00646">
    <property type="entry name" value="F-box"/>
    <property type="match status" value="1"/>
</dbReference>
<proteinExistence type="predicted"/>
<organism evidence="2 3">
    <name type="scientific">Caenorhabditis tropicalis</name>
    <dbReference type="NCBI Taxonomy" id="1561998"/>
    <lineage>
        <taxon>Eukaryota</taxon>
        <taxon>Metazoa</taxon>
        <taxon>Ecdysozoa</taxon>
        <taxon>Nematoda</taxon>
        <taxon>Chromadorea</taxon>
        <taxon>Rhabditida</taxon>
        <taxon>Rhabditina</taxon>
        <taxon>Rhabditomorpha</taxon>
        <taxon>Rhabditoidea</taxon>
        <taxon>Rhabditidae</taxon>
        <taxon>Peloderinae</taxon>
        <taxon>Caenorhabditis</taxon>
    </lineage>
</organism>
<keyword evidence="2" id="KW-1185">Reference proteome</keyword>
<accession>A0A1I7UX15</accession>
<dbReference type="PROSITE" id="PS50181">
    <property type="entry name" value="FBOX"/>
    <property type="match status" value="1"/>
</dbReference>
<dbReference type="WBParaSite" id="Csp11.Scaffold630.g20188.t1">
    <property type="protein sequence ID" value="Csp11.Scaffold630.g20188.t1"/>
    <property type="gene ID" value="Csp11.Scaffold630.g20188"/>
</dbReference>
<dbReference type="InterPro" id="IPR001810">
    <property type="entry name" value="F-box_dom"/>
</dbReference>
<feature type="domain" description="F-box" evidence="1">
    <location>
        <begin position="7"/>
        <end position="54"/>
    </location>
</feature>
<sequence length="94" mass="11022">MARRKKRFRLLNLPFLAIKEVIQEMSFPEILVLSISSSRCRKTIQNCRLKLSKVEYNVTETQTEMIVIEKNSMENRLTIWAPYSIGQGAGPKYW</sequence>
<evidence type="ECO:0000313" key="3">
    <source>
        <dbReference type="WBParaSite" id="Csp11.Scaffold630.g20188.t1"/>
    </source>
</evidence>
<name>A0A1I7UX15_9PELO</name>